<evidence type="ECO:0000256" key="19">
    <source>
        <dbReference type="SAM" id="Phobius"/>
    </source>
</evidence>
<dbReference type="PANTHER" id="PTHR46552:SF1">
    <property type="entry name" value="NADH-UBIQUINONE OXIDOREDUCTASE CHAIN 2"/>
    <property type="match status" value="1"/>
</dbReference>
<feature type="transmembrane region" description="Helical" evidence="19">
    <location>
        <begin position="6"/>
        <end position="29"/>
    </location>
</feature>
<organism evidence="20">
    <name type="scientific">Lasioglossum lativentre</name>
    <dbReference type="NCBI Taxonomy" id="88531"/>
    <lineage>
        <taxon>Eukaryota</taxon>
        <taxon>Metazoa</taxon>
        <taxon>Ecdysozoa</taxon>
        <taxon>Arthropoda</taxon>
        <taxon>Hexapoda</taxon>
        <taxon>Insecta</taxon>
        <taxon>Pterygota</taxon>
        <taxon>Neoptera</taxon>
        <taxon>Endopterygota</taxon>
        <taxon>Hymenoptera</taxon>
        <taxon>Apocrita</taxon>
        <taxon>Aculeata</taxon>
        <taxon>Apoidea</taxon>
        <taxon>Anthophila</taxon>
        <taxon>Halictidae</taxon>
        <taxon>Halictinae</taxon>
        <taxon>Halictini</taxon>
        <taxon>Lasioglossum</taxon>
        <taxon>Lasioglossum</taxon>
    </lineage>
</organism>
<evidence type="ECO:0000256" key="6">
    <source>
        <dbReference type="ARBA" id="ARBA00022448"/>
    </source>
</evidence>
<feature type="transmembrane region" description="Helical" evidence="19">
    <location>
        <begin position="76"/>
        <end position="97"/>
    </location>
</feature>
<sequence length="323" mass="38579">MNLMIYSLMLMMTLFSMFTPNLYFMWMFLEISSLSLSIYLNINSFKIYSIMYFLISSISSILIIFSILNYSPNMNMNYILMFSLWLKLGLFPLNTWMNFMMNKINYKSLLPLLTIIKIIPIIMLLNFTNFNLNIFILLTLILFPPVILSINTSSYPLLLNYSSMYNIPLMLIFSFFNLNFMMSFLLIYMISTIMIILMLKTSNVYYKNSLNLNLNHKNKLFYNMMMFMYSQLPPFSTFILKWNLINFILNLNFKLSLLIMMIIFSSLIMTFNYLNFNNISYFLSSYKIGHKINQNKNNNIKFQFIMSLSLMSFTLMFIYLFMD</sequence>
<evidence type="ECO:0000256" key="8">
    <source>
        <dbReference type="ARBA" id="ARBA00022692"/>
    </source>
</evidence>
<keyword evidence="10" id="KW-1278">Translocase</keyword>
<keyword evidence="15 20" id="KW-0496">Mitochondrion</keyword>
<evidence type="ECO:0000256" key="2">
    <source>
        <dbReference type="ARBA" id="ARBA00004448"/>
    </source>
</evidence>
<evidence type="ECO:0000256" key="18">
    <source>
        <dbReference type="ARBA" id="ARBA00049551"/>
    </source>
</evidence>
<keyword evidence="6" id="KW-0813">Transport</keyword>
<comment type="function">
    <text evidence="1">Core subunit of the mitochondrial membrane respiratory chain NADH dehydrogenase (Complex I) that is believed to belong to the minimal assembly required for catalysis. Complex I functions in the transfer of electrons from NADH to the respiratory chain. The immediate electron acceptor for the enzyme is believed to be ubiquinone.</text>
</comment>
<keyword evidence="16 19" id="KW-0472">Membrane</keyword>
<feature type="transmembrane region" description="Helical" evidence="19">
    <location>
        <begin position="257"/>
        <end position="283"/>
    </location>
</feature>
<dbReference type="AlphaFoldDB" id="A0A0S2LTU9"/>
<feature type="transmembrane region" description="Helical" evidence="19">
    <location>
        <begin position="220"/>
        <end position="245"/>
    </location>
</feature>
<evidence type="ECO:0000256" key="12">
    <source>
        <dbReference type="ARBA" id="ARBA00022989"/>
    </source>
</evidence>
<keyword evidence="14" id="KW-0830">Ubiquinone</keyword>
<feature type="transmembrane region" description="Helical" evidence="19">
    <location>
        <begin position="133"/>
        <end position="150"/>
    </location>
</feature>
<dbReference type="GO" id="GO:0008137">
    <property type="term" value="F:NADH dehydrogenase (ubiquinone) activity"/>
    <property type="evidence" value="ECO:0007669"/>
    <property type="project" value="UniProtKB-EC"/>
</dbReference>
<keyword evidence="9" id="KW-0999">Mitochondrion inner membrane</keyword>
<evidence type="ECO:0000256" key="3">
    <source>
        <dbReference type="ARBA" id="ARBA00007012"/>
    </source>
</evidence>
<comment type="subcellular location">
    <subcellularLocation>
        <location evidence="2">Mitochondrion inner membrane</location>
        <topology evidence="2">Multi-pass membrane protein</topology>
    </subcellularLocation>
</comment>
<evidence type="ECO:0000256" key="17">
    <source>
        <dbReference type="ARBA" id="ARBA00031028"/>
    </source>
</evidence>
<reference evidence="20" key="1">
    <citation type="submission" date="2015-06" db="EMBL/GenBank/DDBJ databases">
        <title>High-throughput detection of wild bee species with mitogenome skimming and resequencing (mt-S/R).</title>
        <authorList>
            <person name="Tang M."/>
            <person name="Hardman C."/>
            <person name="Ji Y."/>
            <person name="Meng G."/>
            <person name="Liu S."/>
            <person name="Tan M."/>
            <person name="Yang S."/>
            <person name="Yang C."/>
            <person name="Moss E."/>
            <person name="Nevard T."/>
            <person name="Potts S.G."/>
            <person name="Zhou X."/>
            <person name="Yu D.W."/>
        </authorList>
    </citation>
    <scope>NUCLEOTIDE SEQUENCE</scope>
</reference>
<feature type="transmembrane region" description="Helical" evidence="19">
    <location>
        <begin position="109"/>
        <end position="127"/>
    </location>
</feature>
<evidence type="ECO:0000256" key="9">
    <source>
        <dbReference type="ARBA" id="ARBA00022792"/>
    </source>
</evidence>
<evidence type="ECO:0000256" key="4">
    <source>
        <dbReference type="ARBA" id="ARBA00012944"/>
    </source>
</evidence>
<comment type="similarity">
    <text evidence="3">Belongs to the complex I subunit 2 family.</text>
</comment>
<keyword evidence="11" id="KW-0249">Electron transport</keyword>
<feature type="transmembrane region" description="Helical" evidence="19">
    <location>
        <begin position="182"/>
        <end position="199"/>
    </location>
</feature>
<evidence type="ECO:0000256" key="15">
    <source>
        <dbReference type="ARBA" id="ARBA00023128"/>
    </source>
</evidence>
<evidence type="ECO:0000256" key="16">
    <source>
        <dbReference type="ARBA" id="ARBA00023136"/>
    </source>
</evidence>
<evidence type="ECO:0000256" key="13">
    <source>
        <dbReference type="ARBA" id="ARBA00023027"/>
    </source>
</evidence>
<geneLocation type="mitochondrion" evidence="20"/>
<name>A0A0S2LTU9_9HYME</name>
<proteinExistence type="inferred from homology"/>
<evidence type="ECO:0000256" key="11">
    <source>
        <dbReference type="ARBA" id="ARBA00022982"/>
    </source>
</evidence>
<evidence type="ECO:0000256" key="7">
    <source>
        <dbReference type="ARBA" id="ARBA00022660"/>
    </source>
</evidence>
<dbReference type="EMBL" id="KT164682">
    <property type="protein sequence ID" value="ALO64873.1"/>
    <property type="molecule type" value="Genomic_DNA"/>
</dbReference>
<keyword evidence="12 19" id="KW-1133">Transmembrane helix</keyword>
<evidence type="ECO:0000256" key="14">
    <source>
        <dbReference type="ARBA" id="ARBA00023075"/>
    </source>
</evidence>
<evidence type="ECO:0000313" key="20">
    <source>
        <dbReference type="EMBL" id="ALO64873.1"/>
    </source>
</evidence>
<keyword evidence="13" id="KW-0520">NAD</keyword>
<feature type="transmembrane region" description="Helical" evidence="19">
    <location>
        <begin position="304"/>
        <end position="322"/>
    </location>
</feature>
<evidence type="ECO:0000256" key="5">
    <source>
        <dbReference type="ARBA" id="ARBA00021008"/>
    </source>
</evidence>
<evidence type="ECO:0000256" key="1">
    <source>
        <dbReference type="ARBA" id="ARBA00003257"/>
    </source>
</evidence>
<dbReference type="GO" id="GO:0006120">
    <property type="term" value="P:mitochondrial electron transport, NADH to ubiquinone"/>
    <property type="evidence" value="ECO:0007669"/>
    <property type="project" value="TreeGrafter"/>
</dbReference>
<evidence type="ECO:0000256" key="10">
    <source>
        <dbReference type="ARBA" id="ARBA00022967"/>
    </source>
</evidence>
<comment type="catalytic activity">
    <reaction evidence="18">
        <text>a ubiquinone + NADH + 5 H(+)(in) = a ubiquinol + NAD(+) + 4 H(+)(out)</text>
        <dbReference type="Rhea" id="RHEA:29091"/>
        <dbReference type="Rhea" id="RHEA-COMP:9565"/>
        <dbReference type="Rhea" id="RHEA-COMP:9566"/>
        <dbReference type="ChEBI" id="CHEBI:15378"/>
        <dbReference type="ChEBI" id="CHEBI:16389"/>
        <dbReference type="ChEBI" id="CHEBI:17976"/>
        <dbReference type="ChEBI" id="CHEBI:57540"/>
        <dbReference type="ChEBI" id="CHEBI:57945"/>
        <dbReference type="EC" id="7.1.1.2"/>
    </reaction>
</comment>
<gene>
    <name evidence="20" type="primary">ND2</name>
</gene>
<dbReference type="GO" id="GO:0005743">
    <property type="term" value="C:mitochondrial inner membrane"/>
    <property type="evidence" value="ECO:0007669"/>
    <property type="project" value="UniProtKB-SubCell"/>
</dbReference>
<dbReference type="InterPro" id="IPR050175">
    <property type="entry name" value="Complex_I_Subunit_2"/>
</dbReference>
<keyword evidence="8 19" id="KW-0812">Transmembrane</keyword>
<keyword evidence="7" id="KW-0679">Respiratory chain</keyword>
<dbReference type="EC" id="7.1.1.2" evidence="4"/>
<accession>A0A0S2LTU9</accession>
<protein>
    <recommendedName>
        <fullName evidence="5">NADH-ubiquinone oxidoreductase chain 2</fullName>
        <ecNumber evidence="4">7.1.1.2</ecNumber>
    </recommendedName>
    <alternativeName>
        <fullName evidence="17">NADH dehydrogenase subunit 2</fullName>
    </alternativeName>
</protein>
<dbReference type="PANTHER" id="PTHR46552">
    <property type="entry name" value="NADH-UBIQUINONE OXIDOREDUCTASE CHAIN 2"/>
    <property type="match status" value="1"/>
</dbReference>
<feature type="transmembrane region" description="Helical" evidence="19">
    <location>
        <begin position="50"/>
        <end position="70"/>
    </location>
</feature>